<proteinExistence type="predicted"/>
<reference evidence="1 2" key="1">
    <citation type="submission" date="2024-09" db="EMBL/GenBank/DDBJ databases">
        <authorList>
            <person name="Sun Q."/>
            <person name="Mori K."/>
        </authorList>
    </citation>
    <scope>NUCLEOTIDE SEQUENCE [LARGE SCALE GENOMIC DNA]</scope>
    <source>
        <strain evidence="1 2">JCM 9626</strain>
    </source>
</reference>
<organism evidence="1 2">
    <name type="scientific">Nocardioides plantarum</name>
    <dbReference type="NCBI Taxonomy" id="29299"/>
    <lineage>
        <taxon>Bacteria</taxon>
        <taxon>Bacillati</taxon>
        <taxon>Actinomycetota</taxon>
        <taxon>Actinomycetes</taxon>
        <taxon>Propionibacteriales</taxon>
        <taxon>Nocardioidaceae</taxon>
        <taxon>Nocardioides</taxon>
    </lineage>
</organism>
<keyword evidence="2" id="KW-1185">Reference proteome</keyword>
<protein>
    <submittedName>
        <fullName evidence="1">Uncharacterized protein</fullName>
    </submittedName>
</protein>
<dbReference type="RefSeq" id="WP_140009174.1">
    <property type="nucleotide sequence ID" value="NZ_JBHMDG010000034.1"/>
</dbReference>
<gene>
    <name evidence="1" type="ORF">ACFFRI_20900</name>
</gene>
<name>A0ABV5KFT5_9ACTN</name>
<dbReference type="Proteomes" id="UP001589750">
    <property type="component" value="Unassembled WGS sequence"/>
</dbReference>
<dbReference type="EMBL" id="JBHMDG010000034">
    <property type="protein sequence ID" value="MFB9315516.1"/>
    <property type="molecule type" value="Genomic_DNA"/>
</dbReference>
<sequence>MAATSATLTSALRGLVGANDAPGREGPGLGSWRWTMRQRMTAVREALLEENTGGEDEWLAARGGTAFRERNALLMRLGTLGTRVLEDPDVGAVRAEVARLVADVTRHVQRLNDLAYDAVEMELGGSE</sequence>
<evidence type="ECO:0000313" key="1">
    <source>
        <dbReference type="EMBL" id="MFB9315516.1"/>
    </source>
</evidence>
<accession>A0ABV5KFT5</accession>
<evidence type="ECO:0000313" key="2">
    <source>
        <dbReference type="Proteomes" id="UP001589750"/>
    </source>
</evidence>
<comment type="caution">
    <text evidence="1">The sequence shown here is derived from an EMBL/GenBank/DDBJ whole genome shotgun (WGS) entry which is preliminary data.</text>
</comment>